<proteinExistence type="predicted"/>
<dbReference type="EMBL" id="CP086719">
    <property type="protein sequence ID" value="WOO85026.1"/>
    <property type="molecule type" value="Genomic_DNA"/>
</dbReference>
<dbReference type="RefSeq" id="XP_062631052.1">
    <property type="nucleotide sequence ID" value="XM_062775068.1"/>
</dbReference>
<evidence type="ECO:0000256" key="1">
    <source>
        <dbReference type="SAM" id="MobiDB-lite"/>
    </source>
</evidence>
<accession>A0AAF0YI45</accession>
<dbReference type="InterPro" id="IPR013144">
    <property type="entry name" value="CRA_dom"/>
</dbReference>
<dbReference type="AlphaFoldDB" id="A0AAF0YI45"/>
<feature type="compositionally biased region" description="Low complexity" evidence="1">
    <location>
        <begin position="45"/>
        <end position="68"/>
    </location>
</feature>
<dbReference type="InterPro" id="IPR024964">
    <property type="entry name" value="CTLH/CRA"/>
</dbReference>
<reference evidence="3" key="1">
    <citation type="submission" date="2023-10" db="EMBL/GenBank/DDBJ databases">
        <authorList>
            <person name="Noh H."/>
        </authorList>
    </citation>
    <scope>NUCLEOTIDE SEQUENCE</scope>
    <source>
        <strain evidence="3">DUCC4014</strain>
    </source>
</reference>
<sequence length="407" mass="42613">MESKAGAAPPSPAMTSLHDIVLDYVINSAYSNTAKVLAQSSNNRTRTAQASPSASPTPPLTGADDAAAAAAASSSSSAMDVDAGAVSLLGGVGAERDNMILDDAALASIDRRREILDFILSGAVVRAVAALNAHFPAVLNPTTAAVLNALRNGAEPSSHSNGASSNGAESNGAGNGTTNGASNLSPYLPQPSSSRSRTAPSTPGATAPPPSATNHTVPLFTRSSDPGHVKLNLSIQRYIEEMRSVPTQSATSSPSSSIDSLTGSTALSGDPFRDLMTMHQELHTEAMKLRPEHRAAYLQEIKDVTALLGYNNPETSILRGFLEQERRIALAQQVNAAILRSEGRPVQSHLEQIARTASAIYSTLHDAGIDPQPSWTADSKSGLEERIADQLRSFQKGGFNLHEYVWG</sequence>
<keyword evidence="4" id="KW-1185">Reference proteome</keyword>
<dbReference type="SMART" id="SM00757">
    <property type="entry name" value="CRA"/>
    <property type="match status" value="1"/>
</dbReference>
<feature type="compositionally biased region" description="Low complexity" evidence="1">
    <location>
        <begin position="244"/>
        <end position="265"/>
    </location>
</feature>
<organism evidence="3 4">
    <name type="scientific">Vanrija pseudolonga</name>
    <dbReference type="NCBI Taxonomy" id="143232"/>
    <lineage>
        <taxon>Eukaryota</taxon>
        <taxon>Fungi</taxon>
        <taxon>Dikarya</taxon>
        <taxon>Basidiomycota</taxon>
        <taxon>Agaricomycotina</taxon>
        <taxon>Tremellomycetes</taxon>
        <taxon>Trichosporonales</taxon>
        <taxon>Trichosporonaceae</taxon>
        <taxon>Vanrija</taxon>
    </lineage>
</organism>
<feature type="region of interest" description="Disordered" evidence="1">
    <location>
        <begin position="153"/>
        <end position="226"/>
    </location>
</feature>
<feature type="domain" description="CRA" evidence="2">
    <location>
        <begin position="273"/>
        <end position="370"/>
    </location>
</feature>
<evidence type="ECO:0000313" key="4">
    <source>
        <dbReference type="Proteomes" id="UP000827549"/>
    </source>
</evidence>
<feature type="compositionally biased region" description="Low complexity" evidence="1">
    <location>
        <begin position="157"/>
        <end position="183"/>
    </location>
</feature>
<feature type="region of interest" description="Disordered" evidence="1">
    <location>
        <begin position="244"/>
        <end position="269"/>
    </location>
</feature>
<feature type="region of interest" description="Disordered" evidence="1">
    <location>
        <begin position="41"/>
        <end position="68"/>
    </location>
</feature>
<dbReference type="Proteomes" id="UP000827549">
    <property type="component" value="Chromosome 6"/>
</dbReference>
<protein>
    <recommendedName>
        <fullName evidence="2">CRA domain-containing protein</fullName>
    </recommendedName>
</protein>
<name>A0AAF0YI45_9TREE</name>
<gene>
    <name evidence="3" type="ORF">LOC62_06G008531</name>
</gene>
<evidence type="ECO:0000313" key="3">
    <source>
        <dbReference type="EMBL" id="WOO85026.1"/>
    </source>
</evidence>
<dbReference type="Pfam" id="PF10607">
    <property type="entry name" value="CTLH"/>
    <property type="match status" value="1"/>
</dbReference>
<evidence type="ECO:0000259" key="2">
    <source>
        <dbReference type="SMART" id="SM00757"/>
    </source>
</evidence>
<feature type="compositionally biased region" description="Low complexity" evidence="1">
    <location>
        <begin position="190"/>
        <end position="205"/>
    </location>
</feature>
<dbReference type="GeneID" id="87811696"/>